<proteinExistence type="predicted"/>
<dbReference type="KEGG" id="aser:Asera_28340"/>
<dbReference type="AlphaFoldDB" id="A0A810L2S2"/>
<evidence type="ECO:0000313" key="2">
    <source>
        <dbReference type="EMBL" id="BCJ28726.1"/>
    </source>
</evidence>
<protein>
    <submittedName>
        <fullName evidence="2">Acetyltransferase</fullName>
    </submittedName>
</protein>
<name>A0A810L2S2_9ACTN</name>
<dbReference type="CDD" id="cd04301">
    <property type="entry name" value="NAT_SF"/>
    <property type="match status" value="1"/>
</dbReference>
<dbReference type="Pfam" id="PF13302">
    <property type="entry name" value="Acetyltransf_3"/>
    <property type="match status" value="1"/>
</dbReference>
<keyword evidence="3" id="KW-1185">Reference proteome</keyword>
<dbReference type="Proteomes" id="UP000680750">
    <property type="component" value="Chromosome"/>
</dbReference>
<dbReference type="InterPro" id="IPR051531">
    <property type="entry name" value="N-acetyltransferase"/>
</dbReference>
<dbReference type="InterPro" id="IPR000182">
    <property type="entry name" value="GNAT_dom"/>
</dbReference>
<evidence type="ECO:0000259" key="1">
    <source>
        <dbReference type="PROSITE" id="PS51186"/>
    </source>
</evidence>
<dbReference type="GO" id="GO:0016747">
    <property type="term" value="F:acyltransferase activity, transferring groups other than amino-acyl groups"/>
    <property type="evidence" value="ECO:0007669"/>
    <property type="project" value="InterPro"/>
</dbReference>
<gene>
    <name evidence="2" type="ORF">Asera_28340</name>
</gene>
<organism evidence="2 3">
    <name type="scientific">Actinocatenispora sera</name>
    <dbReference type="NCBI Taxonomy" id="390989"/>
    <lineage>
        <taxon>Bacteria</taxon>
        <taxon>Bacillati</taxon>
        <taxon>Actinomycetota</taxon>
        <taxon>Actinomycetes</taxon>
        <taxon>Micromonosporales</taxon>
        <taxon>Micromonosporaceae</taxon>
        <taxon>Actinocatenispora</taxon>
    </lineage>
</organism>
<dbReference type="PANTHER" id="PTHR43792:SF1">
    <property type="entry name" value="N-ACETYLTRANSFERASE DOMAIN-CONTAINING PROTEIN"/>
    <property type="match status" value="1"/>
</dbReference>
<dbReference type="SUPFAM" id="SSF55729">
    <property type="entry name" value="Acyl-CoA N-acyltransferases (Nat)"/>
    <property type="match status" value="1"/>
</dbReference>
<dbReference type="PROSITE" id="PS51186">
    <property type="entry name" value="GNAT"/>
    <property type="match status" value="1"/>
</dbReference>
<accession>A0A810L2S2</accession>
<dbReference type="InterPro" id="IPR016181">
    <property type="entry name" value="Acyl_CoA_acyltransferase"/>
</dbReference>
<dbReference type="Gene3D" id="3.40.630.30">
    <property type="match status" value="1"/>
</dbReference>
<reference evidence="2" key="1">
    <citation type="submission" date="2020-08" db="EMBL/GenBank/DDBJ databases">
        <title>Whole genome shotgun sequence of Actinocatenispora sera NBRC 101916.</title>
        <authorList>
            <person name="Komaki H."/>
            <person name="Tamura T."/>
        </authorList>
    </citation>
    <scope>NUCLEOTIDE SEQUENCE</scope>
    <source>
        <strain evidence="2">NBRC 101916</strain>
    </source>
</reference>
<dbReference type="PANTHER" id="PTHR43792">
    <property type="entry name" value="GNAT FAMILY, PUTATIVE (AFU_ORTHOLOGUE AFUA_3G00765)-RELATED-RELATED"/>
    <property type="match status" value="1"/>
</dbReference>
<dbReference type="EMBL" id="AP023354">
    <property type="protein sequence ID" value="BCJ28726.1"/>
    <property type="molecule type" value="Genomic_DNA"/>
</dbReference>
<sequence length="181" mass="19430">MGRDAGGIGVSGIEARVIGAKRLELVPVQVSYAEEMARVLGDPALHTYIGGAPESVEQLRSRYERWCAGSPDPMVTWLNWVIRLRSDGRLAGTVQATIGPDGDDVVAEVAWVVGTPWQGQGIATEAAGALVEWLAEQPVHEIVAHIHPDHAASAAVAAAAGLTPTDRWQDGERRWRRSIGR</sequence>
<feature type="domain" description="N-acetyltransferase" evidence="1">
    <location>
        <begin position="23"/>
        <end position="180"/>
    </location>
</feature>
<evidence type="ECO:0000313" key="3">
    <source>
        <dbReference type="Proteomes" id="UP000680750"/>
    </source>
</evidence>